<sequence>MRKMIRALSLFSAMFLLAACADSHQLTKSAGSPTFSLDSSDTIYVSVPRDGVYGSQRYTGSGLTTAQIIQGAFLKHVDSVSYGNSTQSRDDAWEAAMEAGALYLVYPTILHWEDRATEWSGKPDQVEVKMQVIDVATNTTEATAIAKGKSGLATMGGDHPQDLLPDPVNEFVSSLFNAQ</sequence>
<dbReference type="EMBL" id="JBAKAP010000005">
    <property type="protein sequence ID" value="MEL0616455.1"/>
    <property type="molecule type" value="Genomic_DNA"/>
</dbReference>
<accession>A0ABU9GFF1</accession>
<gene>
    <name evidence="2" type="ORF">V6243_06385</name>
</gene>
<reference evidence="2 3" key="1">
    <citation type="submission" date="2024-02" db="EMBL/GenBank/DDBJ databases">
        <title>Bacteria isolated from the canopy kelp, Nereocystis luetkeana.</title>
        <authorList>
            <person name="Pfister C.A."/>
            <person name="Younker I.T."/>
            <person name="Light S.H."/>
        </authorList>
    </citation>
    <scope>NUCLEOTIDE SEQUENCE [LARGE SCALE GENOMIC DNA]</scope>
    <source>
        <strain evidence="2 3">TI.5.07</strain>
    </source>
</reference>
<feature type="signal peptide" evidence="1">
    <location>
        <begin position="1"/>
        <end position="18"/>
    </location>
</feature>
<dbReference type="PROSITE" id="PS51257">
    <property type="entry name" value="PROKAR_LIPOPROTEIN"/>
    <property type="match status" value="1"/>
</dbReference>
<dbReference type="RefSeq" id="WP_077372894.1">
    <property type="nucleotide sequence ID" value="NZ_FPLA01000002.1"/>
</dbReference>
<organism evidence="2 3">
    <name type="scientific">Cobetia marina</name>
    <name type="common">Deleya marina</name>
    <dbReference type="NCBI Taxonomy" id="28258"/>
    <lineage>
        <taxon>Bacteria</taxon>
        <taxon>Pseudomonadati</taxon>
        <taxon>Pseudomonadota</taxon>
        <taxon>Gammaproteobacteria</taxon>
        <taxon>Oceanospirillales</taxon>
        <taxon>Halomonadaceae</taxon>
        <taxon>Cobetia</taxon>
    </lineage>
</organism>
<comment type="caution">
    <text evidence="2">The sequence shown here is derived from an EMBL/GenBank/DDBJ whole genome shotgun (WGS) entry which is preliminary data.</text>
</comment>
<name>A0ABU9GFF1_COBMA</name>
<dbReference type="Pfam" id="PF16105">
    <property type="entry name" value="DUF4823"/>
    <property type="match status" value="1"/>
</dbReference>
<evidence type="ECO:0000256" key="1">
    <source>
        <dbReference type="SAM" id="SignalP"/>
    </source>
</evidence>
<evidence type="ECO:0000313" key="3">
    <source>
        <dbReference type="Proteomes" id="UP001378242"/>
    </source>
</evidence>
<keyword evidence="3" id="KW-1185">Reference proteome</keyword>
<proteinExistence type="predicted"/>
<feature type="chain" id="PRO_5045177174" evidence="1">
    <location>
        <begin position="19"/>
        <end position="179"/>
    </location>
</feature>
<dbReference type="Proteomes" id="UP001378242">
    <property type="component" value="Unassembled WGS sequence"/>
</dbReference>
<keyword evidence="1" id="KW-0732">Signal</keyword>
<evidence type="ECO:0000313" key="2">
    <source>
        <dbReference type="EMBL" id="MEL0616455.1"/>
    </source>
</evidence>
<protein>
    <submittedName>
        <fullName evidence="2">DUF4823 domain-containing protein</fullName>
    </submittedName>
</protein>
<dbReference type="InterPro" id="IPR032248">
    <property type="entry name" value="DUF4823"/>
</dbReference>